<dbReference type="SUPFAM" id="SSF52540">
    <property type="entry name" value="P-loop containing nucleoside triphosphate hydrolases"/>
    <property type="match status" value="1"/>
</dbReference>
<dbReference type="InterPro" id="IPR027417">
    <property type="entry name" value="P-loop_NTPase"/>
</dbReference>
<dbReference type="PANTHER" id="PTHR40396">
    <property type="entry name" value="ATPASE-LIKE PROTEIN"/>
    <property type="match status" value="1"/>
</dbReference>
<reference evidence="2 3" key="1">
    <citation type="submission" date="2009-02" db="EMBL/GenBank/DDBJ databases">
        <title>Sequencing of the draft genome and assembly of Lutiella nitroferrum 2002.</title>
        <authorList>
            <consortium name="US DOE Joint Genome Institute (JGI-PGF)"/>
            <person name="Lucas S."/>
            <person name="Copeland A."/>
            <person name="Lapidus A."/>
            <person name="Glavina del Rio T."/>
            <person name="Tice H."/>
            <person name="Bruce D."/>
            <person name="Goodwin L."/>
            <person name="Pitluck S."/>
            <person name="Larimer F."/>
            <person name="Land M.L."/>
            <person name="Hauser L."/>
            <person name="Coates J.D."/>
        </authorList>
    </citation>
    <scope>NUCLEOTIDE SEQUENCE [LARGE SCALE GENOMIC DNA]</scope>
    <source>
        <strain evidence="2 3">2002</strain>
    </source>
</reference>
<dbReference type="RefSeq" id="WP_008955684.1">
    <property type="nucleotide sequence ID" value="NZ_ACIS01000013.1"/>
</dbReference>
<dbReference type="Gene3D" id="3.40.50.300">
    <property type="entry name" value="P-loop containing nucleotide triphosphate hydrolases"/>
    <property type="match status" value="1"/>
</dbReference>
<dbReference type="InterPro" id="IPR003959">
    <property type="entry name" value="ATPase_AAA_core"/>
</dbReference>
<name>B9Z8I0_9NEIS</name>
<sequence>MIIDFTIQNFRSIKDETLLSMHVESPRNHLSTHVAYPAGDRIGVLRSIGIYGANASGKTNILLAFQALQNLVVYSGDLKEGEPIPWYDPYRLSDATKKAPVKFELEFFSHDNIRYLYSVSFTHTSIIEESLDFFPTRQKANIFKRTENDSWETIQFGGHYKGGARRIPIFKNNSYLSKAANSAAAADVIRAAYDFFRKDIAILGPNQQVLMSDMNEYEKSIDFTSKLLCLVDTGIARIKVHKNENFSPDFIPDNLPEKVKKVLIERSKLQLFFAHENESGDLEEFEEDRESEGTQKLFSFLPMLQGVLSSGGIIFMDELENSFHPHIAELIIKLFNDSEVNTKNAQLIFTTHNIQLMNPARMRRDQIWFTEKIRGKTQLYSLDSFDKKEVKSNSPFDDWYDDGRFGALPSIDYMSISKLLRPAEDEKLAEDNKNSNFFE</sequence>
<gene>
    <name evidence="2" type="ORF">FuraDRAFT_3666</name>
</gene>
<dbReference type="eggNOG" id="COG1106">
    <property type="taxonomic scope" value="Bacteria"/>
</dbReference>
<dbReference type="Proteomes" id="UP000003165">
    <property type="component" value="Unassembled WGS sequence"/>
</dbReference>
<dbReference type="AlphaFoldDB" id="B9Z8I0"/>
<dbReference type="GO" id="GO:0005524">
    <property type="term" value="F:ATP binding"/>
    <property type="evidence" value="ECO:0007669"/>
    <property type="project" value="InterPro"/>
</dbReference>
<evidence type="ECO:0000313" key="3">
    <source>
        <dbReference type="Proteomes" id="UP000003165"/>
    </source>
</evidence>
<evidence type="ECO:0000313" key="2">
    <source>
        <dbReference type="EMBL" id="EEG06918.1"/>
    </source>
</evidence>
<protein>
    <submittedName>
        <fullName evidence="2">RloA protein</fullName>
    </submittedName>
</protein>
<accession>B9Z8I0</accession>
<proteinExistence type="predicted"/>
<dbReference type="Pfam" id="PF13304">
    <property type="entry name" value="AAA_21"/>
    <property type="match status" value="1"/>
</dbReference>
<organism evidence="2 3">
    <name type="scientific">Pseudogulbenkiania ferrooxidans 2002</name>
    <dbReference type="NCBI Taxonomy" id="279714"/>
    <lineage>
        <taxon>Bacteria</taxon>
        <taxon>Pseudomonadati</taxon>
        <taxon>Pseudomonadota</taxon>
        <taxon>Betaproteobacteria</taxon>
        <taxon>Neisseriales</taxon>
        <taxon>Chromobacteriaceae</taxon>
        <taxon>Pseudogulbenkiania</taxon>
    </lineage>
</organism>
<dbReference type="EMBL" id="ACIS01000013">
    <property type="protein sequence ID" value="EEG06918.1"/>
    <property type="molecule type" value="Genomic_DNA"/>
</dbReference>
<keyword evidence="3" id="KW-1185">Reference proteome</keyword>
<comment type="caution">
    <text evidence="2">The sequence shown here is derived from an EMBL/GenBank/DDBJ whole genome shotgun (WGS) entry which is preliminary data.</text>
</comment>
<dbReference type="PANTHER" id="PTHR40396:SF1">
    <property type="entry name" value="ATPASE AAA-TYPE CORE DOMAIN-CONTAINING PROTEIN"/>
    <property type="match status" value="1"/>
</dbReference>
<evidence type="ECO:0000259" key="1">
    <source>
        <dbReference type="Pfam" id="PF13304"/>
    </source>
</evidence>
<dbReference type="GO" id="GO:0016887">
    <property type="term" value="F:ATP hydrolysis activity"/>
    <property type="evidence" value="ECO:0007669"/>
    <property type="project" value="InterPro"/>
</dbReference>
<feature type="domain" description="ATPase AAA-type core" evidence="1">
    <location>
        <begin position="49"/>
        <end position="358"/>
    </location>
</feature>